<evidence type="ECO:0000313" key="1">
    <source>
        <dbReference type="EMBL" id="KAG9254940.1"/>
    </source>
</evidence>
<gene>
    <name evidence="1" type="ORF">F5Z01DRAFT_61640</name>
</gene>
<sequence length="455" mass="52062">MASSVFSQSTYSCYPPSLPLPLGPFLHPRPLAHYMFPPLFLISTSRPGVTMAPPRSPAAEMLARLREKLRTSAHTPGADLFATLGDDSSWMPETQLFASSTPGAVLDRCLFTYRFEPRLWKLVQSLPPSQKNALLHCLRQSLFHTDCVRRNELVDCFGCHQRPQRQGARWCTVACQIRFTTQHVFAAKMLTKTIIWLDNLPDSGINLRTDPVTLRAFPLHHVHGEISKMTHTQCSVLLSLYEPLVYSCFNNENFDAGLSPGDQVLLSGLTIRIGKTDSAGFELTLGLPTEESRKRPIPDGLDLWHPTVRRMARLASNAFWQMNPWREAVPGYREALLEMKKQFPFKVDDINIMLGYLASVDSDGVTLRLWRNYKYAVVVSLLTRDVDHALEAFADRHERWLDTFTKENELIRRRVEMWQLRLRDFAQAGGVGVYILGYSKEEMARCRPKWRKLRE</sequence>
<name>A0A9P8CQB6_9HYPO</name>
<accession>A0A9P8CQB6</accession>
<keyword evidence="2" id="KW-1185">Reference proteome</keyword>
<evidence type="ECO:0000313" key="2">
    <source>
        <dbReference type="Proteomes" id="UP000887229"/>
    </source>
</evidence>
<dbReference type="RefSeq" id="XP_046118864.1">
    <property type="nucleotide sequence ID" value="XM_046260908.1"/>
</dbReference>
<organism evidence="1 2">
    <name type="scientific">Emericellopsis atlantica</name>
    <dbReference type="NCBI Taxonomy" id="2614577"/>
    <lineage>
        <taxon>Eukaryota</taxon>
        <taxon>Fungi</taxon>
        <taxon>Dikarya</taxon>
        <taxon>Ascomycota</taxon>
        <taxon>Pezizomycotina</taxon>
        <taxon>Sordariomycetes</taxon>
        <taxon>Hypocreomycetidae</taxon>
        <taxon>Hypocreales</taxon>
        <taxon>Bionectriaceae</taxon>
        <taxon>Emericellopsis</taxon>
    </lineage>
</organism>
<proteinExistence type="predicted"/>
<dbReference type="GeneID" id="70291811"/>
<dbReference type="Proteomes" id="UP000887229">
    <property type="component" value="Unassembled WGS sequence"/>
</dbReference>
<dbReference type="AlphaFoldDB" id="A0A9P8CQB6"/>
<comment type="caution">
    <text evidence="1">The sequence shown here is derived from an EMBL/GenBank/DDBJ whole genome shotgun (WGS) entry which is preliminary data.</text>
</comment>
<dbReference type="EMBL" id="MU251252">
    <property type="protein sequence ID" value="KAG9254940.1"/>
    <property type="molecule type" value="Genomic_DNA"/>
</dbReference>
<reference evidence="1" key="1">
    <citation type="journal article" date="2021" name="IMA Fungus">
        <title>Genomic characterization of three marine fungi, including Emericellopsis atlantica sp. nov. with signatures of a generalist lifestyle and marine biomass degradation.</title>
        <authorList>
            <person name="Hagestad O.C."/>
            <person name="Hou L."/>
            <person name="Andersen J.H."/>
            <person name="Hansen E.H."/>
            <person name="Altermark B."/>
            <person name="Li C."/>
            <person name="Kuhnert E."/>
            <person name="Cox R.J."/>
            <person name="Crous P.W."/>
            <person name="Spatafora J.W."/>
            <person name="Lail K."/>
            <person name="Amirebrahimi M."/>
            <person name="Lipzen A."/>
            <person name="Pangilinan J."/>
            <person name="Andreopoulos W."/>
            <person name="Hayes R.D."/>
            <person name="Ng V."/>
            <person name="Grigoriev I.V."/>
            <person name="Jackson S.A."/>
            <person name="Sutton T.D.S."/>
            <person name="Dobson A.D.W."/>
            <person name="Rama T."/>
        </authorList>
    </citation>
    <scope>NUCLEOTIDE SEQUENCE</scope>
    <source>
        <strain evidence="1">TS7</strain>
    </source>
</reference>
<protein>
    <submittedName>
        <fullName evidence="1">Uncharacterized protein</fullName>
    </submittedName>
</protein>